<dbReference type="EMBL" id="RWGY01000002">
    <property type="protein sequence ID" value="TVU49534.1"/>
    <property type="molecule type" value="Genomic_DNA"/>
</dbReference>
<keyword evidence="3" id="KW-1185">Reference proteome</keyword>
<feature type="transmembrane region" description="Helical" evidence="1">
    <location>
        <begin position="96"/>
        <end position="117"/>
    </location>
</feature>
<dbReference type="Pfam" id="PF12442">
    <property type="entry name" value="DUF3681"/>
    <property type="match status" value="1"/>
</dbReference>
<dbReference type="PANTHER" id="PTHR33530">
    <property type="entry name" value="OS01G0147100 PROTEIN"/>
    <property type="match status" value="1"/>
</dbReference>
<dbReference type="AlphaFoldDB" id="A0A5J9WQG3"/>
<feature type="non-terminal residue" evidence="2">
    <location>
        <position position="1"/>
    </location>
</feature>
<gene>
    <name evidence="2" type="ORF">EJB05_00847</name>
</gene>
<feature type="transmembrane region" description="Helical" evidence="1">
    <location>
        <begin position="62"/>
        <end position="84"/>
    </location>
</feature>
<reference evidence="2 3" key="1">
    <citation type="journal article" date="2019" name="Sci. Rep.">
        <title>A high-quality genome of Eragrostis curvula grass provides insights into Poaceae evolution and supports new strategies to enhance forage quality.</title>
        <authorList>
            <person name="Carballo J."/>
            <person name="Santos B.A.C.M."/>
            <person name="Zappacosta D."/>
            <person name="Garbus I."/>
            <person name="Selva J.P."/>
            <person name="Gallo C.A."/>
            <person name="Diaz A."/>
            <person name="Albertini E."/>
            <person name="Caccamo M."/>
            <person name="Echenique V."/>
        </authorList>
    </citation>
    <scope>NUCLEOTIDE SEQUENCE [LARGE SCALE GENOMIC DNA]</scope>
    <source>
        <strain evidence="3">cv. Victoria</strain>
        <tissue evidence="2">Leaf</tissue>
    </source>
</reference>
<proteinExistence type="predicted"/>
<dbReference type="Gramene" id="TVU49534">
    <property type="protein sequence ID" value="TVU49534"/>
    <property type="gene ID" value="EJB05_00847"/>
</dbReference>
<keyword evidence="1" id="KW-0812">Transmembrane</keyword>
<accession>A0A5J9WQG3</accession>
<dbReference type="OrthoDB" id="687678at2759"/>
<dbReference type="InterPro" id="IPR022149">
    <property type="entry name" value="DUF3681"/>
</dbReference>
<protein>
    <submittedName>
        <fullName evidence="2">Uncharacterized protein</fullName>
    </submittedName>
</protein>
<feature type="transmembrane region" description="Helical" evidence="1">
    <location>
        <begin position="21"/>
        <end position="42"/>
    </location>
</feature>
<evidence type="ECO:0000313" key="2">
    <source>
        <dbReference type="EMBL" id="TVU49534.1"/>
    </source>
</evidence>
<dbReference type="PANTHER" id="PTHR33530:SF12">
    <property type="entry name" value="MAJOR FACILITATOR SUPERFAMILY (MFS) PROFILE DOMAIN-CONTAINING PROTEIN"/>
    <property type="match status" value="1"/>
</dbReference>
<evidence type="ECO:0000313" key="3">
    <source>
        <dbReference type="Proteomes" id="UP000324897"/>
    </source>
</evidence>
<organism evidence="2 3">
    <name type="scientific">Eragrostis curvula</name>
    <name type="common">weeping love grass</name>
    <dbReference type="NCBI Taxonomy" id="38414"/>
    <lineage>
        <taxon>Eukaryota</taxon>
        <taxon>Viridiplantae</taxon>
        <taxon>Streptophyta</taxon>
        <taxon>Embryophyta</taxon>
        <taxon>Tracheophyta</taxon>
        <taxon>Spermatophyta</taxon>
        <taxon>Magnoliopsida</taxon>
        <taxon>Liliopsida</taxon>
        <taxon>Poales</taxon>
        <taxon>Poaceae</taxon>
        <taxon>PACMAD clade</taxon>
        <taxon>Chloridoideae</taxon>
        <taxon>Eragrostideae</taxon>
        <taxon>Eragrostidinae</taxon>
        <taxon>Eragrostis</taxon>
    </lineage>
</organism>
<name>A0A5J9WQG3_9POAL</name>
<dbReference type="Proteomes" id="UP000324897">
    <property type="component" value="Chromosome 6"/>
</dbReference>
<sequence length="118" mass="12426">MASQGRLIQLIAEARNNPAKLPVALMSLGVIISAAALALIIFKAPAGVFLHLHGRAPEFVYYGILIAVASFGLAETSFGFWVVPRDLNGWRDAGKAVLWASLVALVLVAALGGLAFLK</sequence>
<keyword evidence="1" id="KW-0472">Membrane</keyword>
<comment type="caution">
    <text evidence="2">The sequence shown here is derived from an EMBL/GenBank/DDBJ whole genome shotgun (WGS) entry which is preliminary data.</text>
</comment>
<keyword evidence="1" id="KW-1133">Transmembrane helix</keyword>
<evidence type="ECO:0000256" key="1">
    <source>
        <dbReference type="SAM" id="Phobius"/>
    </source>
</evidence>